<evidence type="ECO:0000256" key="4">
    <source>
        <dbReference type="SAM" id="MobiDB-lite"/>
    </source>
</evidence>
<dbReference type="SUPFAM" id="SSF46689">
    <property type="entry name" value="Homeodomain-like"/>
    <property type="match status" value="1"/>
</dbReference>
<accession>A0ABT3R7F4</accession>
<keyword evidence="2" id="KW-0238">DNA-binding</keyword>
<feature type="region of interest" description="Disordered" evidence="4">
    <location>
        <begin position="278"/>
        <end position="302"/>
    </location>
</feature>
<gene>
    <name evidence="6" type="ORF">ON753_22305</name>
</gene>
<proteinExistence type="predicted"/>
<dbReference type="PANTHER" id="PTHR43280">
    <property type="entry name" value="ARAC-FAMILY TRANSCRIPTIONAL REGULATOR"/>
    <property type="match status" value="1"/>
</dbReference>
<dbReference type="PROSITE" id="PS01124">
    <property type="entry name" value="HTH_ARAC_FAMILY_2"/>
    <property type="match status" value="1"/>
</dbReference>
<dbReference type="SMART" id="SM00342">
    <property type="entry name" value="HTH_ARAC"/>
    <property type="match status" value="1"/>
</dbReference>
<sequence length="302" mass="33432">MLEVARKFLKILAMQQATSQHYSPLSLQRVLSPLVRSGYGIPAQDAVLMILLTGTVLMVPRDRSGEMTEIRGPRLVWLPPGETGEIKAGAGTRAELLFLRGTTMMNYLPASPLGEQIHRSLEKPMSLPLERPAPFIALLEGLAGERQNTPPGSELAQVHYVGLLLLQVWRVLRLDLIAHGRAPQGLAERFIALAGQHVREHWSVGRYAGALRVTRDRLGSAVRRATGLSPQAYLHQGLIREACELLANTGMPVAQVAFRLGFSDAAYFNRFFSAKTGHSPGRYRRQARERRLKGDTSYAAWP</sequence>
<dbReference type="PANTHER" id="PTHR43280:SF32">
    <property type="entry name" value="TRANSCRIPTIONAL REGULATORY PROTEIN"/>
    <property type="match status" value="1"/>
</dbReference>
<evidence type="ECO:0000256" key="1">
    <source>
        <dbReference type="ARBA" id="ARBA00023015"/>
    </source>
</evidence>
<protein>
    <submittedName>
        <fullName evidence="6">Helix-turn-helix domain-containing protein</fullName>
    </submittedName>
</protein>
<organism evidence="6 7">
    <name type="scientific">Roseibium salinum</name>
    <dbReference type="NCBI Taxonomy" id="1604349"/>
    <lineage>
        <taxon>Bacteria</taxon>
        <taxon>Pseudomonadati</taxon>
        <taxon>Pseudomonadota</taxon>
        <taxon>Alphaproteobacteria</taxon>
        <taxon>Hyphomicrobiales</taxon>
        <taxon>Stappiaceae</taxon>
        <taxon>Roseibium</taxon>
    </lineage>
</organism>
<dbReference type="RefSeq" id="WP_265965579.1">
    <property type="nucleotide sequence ID" value="NZ_JAPEVI010000003.1"/>
</dbReference>
<keyword evidence="7" id="KW-1185">Reference proteome</keyword>
<feature type="domain" description="HTH araC/xylS-type" evidence="5">
    <location>
        <begin position="188"/>
        <end position="286"/>
    </location>
</feature>
<feature type="compositionally biased region" description="Basic residues" evidence="4">
    <location>
        <begin position="281"/>
        <end position="291"/>
    </location>
</feature>
<dbReference type="InterPro" id="IPR009057">
    <property type="entry name" value="Homeodomain-like_sf"/>
</dbReference>
<dbReference type="EMBL" id="JAPEVI010000003">
    <property type="protein sequence ID" value="MCX2725068.1"/>
    <property type="molecule type" value="Genomic_DNA"/>
</dbReference>
<dbReference type="InterPro" id="IPR018060">
    <property type="entry name" value="HTH_AraC"/>
</dbReference>
<dbReference type="PRINTS" id="PR00032">
    <property type="entry name" value="HTHARAC"/>
</dbReference>
<reference evidence="6 7" key="1">
    <citation type="journal article" date="2016" name="Int. J. Syst. Evol. Microbiol.">
        <title>Labrenzia salina sp. nov., isolated from the rhizosphere of the halophyte Arthrocnemum macrostachyum.</title>
        <authorList>
            <person name="Camacho M."/>
            <person name="Redondo-Gomez S."/>
            <person name="Rodriguez-Llorente I."/>
            <person name="Rohde M."/>
            <person name="Sproer C."/>
            <person name="Schumann P."/>
            <person name="Klenk H.P."/>
            <person name="Montero-Calasanz M.D.C."/>
        </authorList>
    </citation>
    <scope>NUCLEOTIDE SEQUENCE [LARGE SCALE GENOMIC DNA]</scope>
    <source>
        <strain evidence="6 7">DSM 29163</strain>
    </source>
</reference>
<evidence type="ECO:0000313" key="6">
    <source>
        <dbReference type="EMBL" id="MCX2725068.1"/>
    </source>
</evidence>
<keyword evidence="1" id="KW-0805">Transcription regulation</keyword>
<evidence type="ECO:0000313" key="7">
    <source>
        <dbReference type="Proteomes" id="UP001300261"/>
    </source>
</evidence>
<dbReference type="Pfam" id="PF12833">
    <property type="entry name" value="HTH_18"/>
    <property type="match status" value="1"/>
</dbReference>
<dbReference type="Proteomes" id="UP001300261">
    <property type="component" value="Unassembled WGS sequence"/>
</dbReference>
<evidence type="ECO:0000256" key="2">
    <source>
        <dbReference type="ARBA" id="ARBA00023125"/>
    </source>
</evidence>
<evidence type="ECO:0000259" key="5">
    <source>
        <dbReference type="PROSITE" id="PS01124"/>
    </source>
</evidence>
<evidence type="ECO:0000256" key="3">
    <source>
        <dbReference type="ARBA" id="ARBA00023163"/>
    </source>
</evidence>
<comment type="caution">
    <text evidence="6">The sequence shown here is derived from an EMBL/GenBank/DDBJ whole genome shotgun (WGS) entry which is preliminary data.</text>
</comment>
<name>A0ABT3R7F4_9HYPH</name>
<dbReference type="InterPro" id="IPR020449">
    <property type="entry name" value="Tscrpt_reg_AraC-type_HTH"/>
</dbReference>
<dbReference type="Gene3D" id="1.10.10.60">
    <property type="entry name" value="Homeodomain-like"/>
    <property type="match status" value="1"/>
</dbReference>
<keyword evidence="3" id="KW-0804">Transcription</keyword>